<name>A0AAD9JRI9_RIDPI</name>
<protein>
    <submittedName>
        <fullName evidence="12">Uncharacterized protein</fullName>
    </submittedName>
</protein>
<comment type="similarity">
    <text evidence="2">Belongs to the sodium:neurotransmitter symporter (SNF) (TC 2.A.22) family.</text>
</comment>
<dbReference type="GO" id="GO:0005283">
    <property type="term" value="F:amino acid:sodium symporter activity"/>
    <property type="evidence" value="ECO:0007669"/>
    <property type="project" value="TreeGrafter"/>
</dbReference>
<evidence type="ECO:0000256" key="10">
    <source>
        <dbReference type="SAM" id="Phobius"/>
    </source>
</evidence>
<evidence type="ECO:0000256" key="8">
    <source>
        <dbReference type="PIRSR" id="PIRSR600175-1"/>
    </source>
</evidence>
<dbReference type="GO" id="GO:0005886">
    <property type="term" value="C:plasma membrane"/>
    <property type="evidence" value="ECO:0007669"/>
    <property type="project" value="TreeGrafter"/>
</dbReference>
<organism evidence="12 13">
    <name type="scientific">Ridgeia piscesae</name>
    <name type="common">Tubeworm</name>
    <dbReference type="NCBI Taxonomy" id="27915"/>
    <lineage>
        <taxon>Eukaryota</taxon>
        <taxon>Metazoa</taxon>
        <taxon>Spiralia</taxon>
        <taxon>Lophotrochozoa</taxon>
        <taxon>Annelida</taxon>
        <taxon>Polychaeta</taxon>
        <taxon>Sedentaria</taxon>
        <taxon>Canalipalpata</taxon>
        <taxon>Sabellida</taxon>
        <taxon>Siboglinidae</taxon>
        <taxon>Ridgeia</taxon>
    </lineage>
</organism>
<evidence type="ECO:0000256" key="2">
    <source>
        <dbReference type="ARBA" id="ARBA00006459"/>
    </source>
</evidence>
<feature type="transmembrane region" description="Helical" evidence="10">
    <location>
        <begin position="220"/>
        <end position="240"/>
    </location>
</feature>
<feature type="transmembrane region" description="Helical" evidence="10">
    <location>
        <begin position="434"/>
        <end position="457"/>
    </location>
</feature>
<dbReference type="GO" id="GO:0089718">
    <property type="term" value="P:amino acid import across plasma membrane"/>
    <property type="evidence" value="ECO:0007669"/>
    <property type="project" value="TreeGrafter"/>
</dbReference>
<feature type="binding site" evidence="8">
    <location>
        <position position="335"/>
    </location>
    <ligand>
        <name>Na(+)</name>
        <dbReference type="ChEBI" id="CHEBI:29101"/>
        <label>1</label>
    </ligand>
</feature>
<reference evidence="12" key="1">
    <citation type="journal article" date="2023" name="Mol. Biol. Evol.">
        <title>Third-Generation Sequencing Reveals the Adaptive Role of the Epigenome in Three Deep-Sea Polychaetes.</title>
        <authorList>
            <person name="Perez M."/>
            <person name="Aroh O."/>
            <person name="Sun Y."/>
            <person name="Lan Y."/>
            <person name="Juniper S.K."/>
            <person name="Young C.R."/>
            <person name="Angers B."/>
            <person name="Qian P.Y."/>
        </authorList>
    </citation>
    <scope>NUCLEOTIDE SEQUENCE</scope>
    <source>
        <strain evidence="12">R07B-5</strain>
    </source>
</reference>
<keyword evidence="6 10" id="KW-0472">Membrane</keyword>
<dbReference type="InterPro" id="IPR037272">
    <property type="entry name" value="SNS_sf"/>
</dbReference>
<feature type="transmembrane region" description="Helical" evidence="10">
    <location>
        <begin position="385"/>
        <end position="414"/>
    </location>
</feature>
<dbReference type="PRINTS" id="PR00176">
    <property type="entry name" value="NANEUSMPORT"/>
</dbReference>
<evidence type="ECO:0000256" key="7">
    <source>
        <dbReference type="ARBA" id="ARBA00023180"/>
    </source>
</evidence>
<evidence type="ECO:0000256" key="6">
    <source>
        <dbReference type="ARBA" id="ARBA00023136"/>
    </source>
</evidence>
<dbReference type="Pfam" id="PF00209">
    <property type="entry name" value="SNF"/>
    <property type="match status" value="1"/>
</dbReference>
<evidence type="ECO:0000256" key="3">
    <source>
        <dbReference type="ARBA" id="ARBA00022448"/>
    </source>
</evidence>
<feature type="binding site" evidence="8">
    <location>
        <position position="267"/>
    </location>
    <ligand>
        <name>Na(+)</name>
        <dbReference type="ChEBI" id="CHEBI:29101"/>
        <label>1</label>
    </ligand>
</feature>
<feature type="binding site" evidence="8">
    <location>
        <position position="332"/>
    </location>
    <ligand>
        <name>Na(+)</name>
        <dbReference type="ChEBI" id="CHEBI:29101"/>
        <label>1</label>
    </ligand>
</feature>
<keyword evidence="11" id="KW-0732">Signal</keyword>
<dbReference type="PANTHER" id="PTHR11616:SF321">
    <property type="entry name" value="SODIUM-DEPENDENT NUTRIENT AMINO ACID TRANSPORTER 1-RELATED"/>
    <property type="match status" value="1"/>
</dbReference>
<dbReference type="AlphaFoldDB" id="A0AAD9JRI9"/>
<dbReference type="PROSITE" id="PS50267">
    <property type="entry name" value="NA_NEUROTRAN_SYMP_3"/>
    <property type="match status" value="1"/>
</dbReference>
<dbReference type="GO" id="GO:0046872">
    <property type="term" value="F:metal ion binding"/>
    <property type="evidence" value="ECO:0007669"/>
    <property type="project" value="UniProtKB-KW"/>
</dbReference>
<keyword evidence="8" id="KW-0915">Sodium</keyword>
<accession>A0AAD9JRI9</accession>
<keyword evidence="7" id="KW-0325">Glycoprotein</keyword>
<evidence type="ECO:0000256" key="4">
    <source>
        <dbReference type="ARBA" id="ARBA00022692"/>
    </source>
</evidence>
<dbReference type="PANTHER" id="PTHR11616">
    <property type="entry name" value="SODIUM/CHLORIDE DEPENDENT TRANSPORTER"/>
    <property type="match status" value="1"/>
</dbReference>
<evidence type="ECO:0000256" key="9">
    <source>
        <dbReference type="PIRSR" id="PIRSR600175-2"/>
    </source>
</evidence>
<keyword evidence="13" id="KW-1185">Reference proteome</keyword>
<keyword evidence="4 10" id="KW-0812">Transmembrane</keyword>
<feature type="transmembrane region" description="Helical" evidence="10">
    <location>
        <begin position="477"/>
        <end position="497"/>
    </location>
</feature>
<feature type="signal peptide" evidence="11">
    <location>
        <begin position="1"/>
        <end position="17"/>
    </location>
</feature>
<dbReference type="InterPro" id="IPR000175">
    <property type="entry name" value="Na/ntran_symport"/>
</dbReference>
<feature type="disulfide bond" evidence="9">
    <location>
        <begin position="76"/>
        <end position="86"/>
    </location>
</feature>
<dbReference type="SUPFAM" id="SSF161070">
    <property type="entry name" value="SNF-like"/>
    <property type="match status" value="1"/>
</dbReference>
<dbReference type="EMBL" id="JAODUO010001842">
    <property type="protein sequence ID" value="KAK2157891.1"/>
    <property type="molecule type" value="Genomic_DNA"/>
</dbReference>
<keyword evidence="9" id="KW-1015">Disulfide bond</keyword>
<evidence type="ECO:0000256" key="11">
    <source>
        <dbReference type="SAM" id="SignalP"/>
    </source>
</evidence>
<keyword evidence="8" id="KW-0479">Metal-binding</keyword>
<feature type="transmembrane region" description="Helical" evidence="10">
    <location>
        <begin position="41"/>
        <end position="65"/>
    </location>
</feature>
<dbReference type="Proteomes" id="UP001209878">
    <property type="component" value="Unassembled WGS sequence"/>
</dbReference>
<evidence type="ECO:0000256" key="1">
    <source>
        <dbReference type="ARBA" id="ARBA00004141"/>
    </source>
</evidence>
<feature type="chain" id="PRO_5042098270" evidence="11">
    <location>
        <begin position="18"/>
        <end position="562"/>
    </location>
</feature>
<feature type="binding site" evidence="8">
    <location>
        <position position="235"/>
    </location>
    <ligand>
        <name>Na(+)</name>
        <dbReference type="ChEBI" id="CHEBI:29101"/>
        <label>1</label>
    </ligand>
</feature>
<gene>
    <name evidence="12" type="ORF">NP493_1843g00000</name>
</gene>
<feature type="transmembrane region" description="Helical" evidence="10">
    <location>
        <begin position="260"/>
        <end position="284"/>
    </location>
</feature>
<sequence length="562" mass="63484">MLGLAGLPLFFMEMALGQFSSLGPISVWNVMPVFRGVGYGMVLLSLMCSIYYNMIIAYTLYYFFISIRATLPWQKCEQSWIDNYGCRDREALNATQRNITDLLCKTMTDNNETGSTKYADMCARKTPSEVYWERVVLDMSDSIDDGVGDIKWHLALCLLLAWVVIFFSLIKGIKSSGKVVYVTATFPYVVLIILFIRNVTLEGAIEGIKFYAVPKWDQLFNIKAWHAAATQIFYSLGVAFGGLETMASYNRFKNNVYRDVLIVSILNCSTSVFAGFVIFSVMGFMSVRTGIPVEKVVSSGPGLAFIAYPEGIAMMPAPPVWSILFFLMLFTLGLDSQFTMMETIISAVVDEFTWLRKPRRKMVFTLLLCIALFFAGLPQCSRAGIFVMTLFDTYCAGFSLLVVSLLELIAIGWIYDYKRFSTDIEMMIGFKPNYYWIIMWVVVTPLTILFILGYSIFKYSPATYAGKEYPVWALNLGWGMVAIALVFIPILAIFEYCKESNFYLTMKRILSPNKEWGPAVEKFRTGLYASPETFNEVSKNGGLVVINGYDIDNAAFVQENSI</sequence>
<feature type="transmembrane region" description="Helical" evidence="10">
    <location>
        <begin position="152"/>
        <end position="173"/>
    </location>
</feature>
<feature type="transmembrane region" description="Helical" evidence="10">
    <location>
        <begin position="179"/>
        <end position="199"/>
    </location>
</feature>
<feature type="binding site" evidence="8">
    <location>
        <position position="336"/>
    </location>
    <ligand>
        <name>Na(+)</name>
        <dbReference type="ChEBI" id="CHEBI:29101"/>
        <label>1</label>
    </ligand>
</feature>
<evidence type="ECO:0000313" key="13">
    <source>
        <dbReference type="Proteomes" id="UP001209878"/>
    </source>
</evidence>
<keyword evidence="5 10" id="KW-1133">Transmembrane helix</keyword>
<proteinExistence type="inferred from homology"/>
<keyword evidence="3" id="KW-0813">Transport</keyword>
<evidence type="ECO:0000313" key="12">
    <source>
        <dbReference type="EMBL" id="KAK2157891.1"/>
    </source>
</evidence>
<evidence type="ECO:0000256" key="5">
    <source>
        <dbReference type="ARBA" id="ARBA00022989"/>
    </source>
</evidence>
<feature type="transmembrane region" description="Helical" evidence="10">
    <location>
        <begin position="362"/>
        <end position="379"/>
    </location>
</feature>
<comment type="subcellular location">
    <subcellularLocation>
        <location evidence="1">Membrane</location>
        <topology evidence="1">Multi-pass membrane protein</topology>
    </subcellularLocation>
</comment>
<feature type="transmembrane region" description="Helical" evidence="10">
    <location>
        <begin position="320"/>
        <end position="341"/>
    </location>
</feature>
<comment type="caution">
    <text evidence="12">The sequence shown here is derived from an EMBL/GenBank/DDBJ whole genome shotgun (WGS) entry which is preliminary data.</text>
</comment>